<dbReference type="PANTHER" id="PTHR10217:SF435">
    <property type="entry name" value="POTASSIUM VOLTAGE-GATED CHANNEL PROTEIN EAG"/>
    <property type="match status" value="1"/>
</dbReference>
<feature type="transmembrane region" description="Helical" evidence="15">
    <location>
        <begin position="1059"/>
        <end position="1077"/>
    </location>
</feature>
<dbReference type="Proteomes" id="UP000604046">
    <property type="component" value="Unassembled WGS sequence"/>
</dbReference>
<dbReference type="SUPFAM" id="SSF51206">
    <property type="entry name" value="cAMP-binding domain-like"/>
    <property type="match status" value="1"/>
</dbReference>
<feature type="transmembrane region" description="Helical" evidence="15">
    <location>
        <begin position="342"/>
        <end position="361"/>
    </location>
</feature>
<feature type="transmembrane region" description="Helical" evidence="15">
    <location>
        <begin position="1179"/>
        <end position="1201"/>
    </location>
</feature>
<feature type="transmembrane region" description="Helical" evidence="15">
    <location>
        <begin position="308"/>
        <end position="330"/>
    </location>
</feature>
<feature type="transmembrane region" description="Helical" evidence="15">
    <location>
        <begin position="75"/>
        <end position="92"/>
    </location>
</feature>
<feature type="transmembrane region" description="Helical" evidence="15">
    <location>
        <begin position="1028"/>
        <end position="1047"/>
    </location>
</feature>
<keyword evidence="18" id="KW-1185">Reference proteome</keyword>
<comment type="similarity">
    <text evidence="3">Belongs to the class-I pyridine nucleotide-disulfide oxidoreductase family.</text>
</comment>
<dbReference type="InterPro" id="IPR036188">
    <property type="entry name" value="FAD/NAD-bd_sf"/>
</dbReference>
<evidence type="ECO:0000256" key="8">
    <source>
        <dbReference type="ARBA" id="ARBA00022989"/>
    </source>
</evidence>
<evidence type="ECO:0000256" key="5">
    <source>
        <dbReference type="ARBA" id="ARBA00022630"/>
    </source>
</evidence>
<keyword evidence="11 15" id="KW-0472">Membrane</keyword>
<keyword evidence="13" id="KW-0676">Redox-active center</keyword>
<feature type="transmembrane region" description="Helical" evidence="15">
    <location>
        <begin position="1279"/>
        <end position="1304"/>
    </location>
</feature>
<evidence type="ECO:0000256" key="11">
    <source>
        <dbReference type="ARBA" id="ARBA00023136"/>
    </source>
</evidence>
<accession>A0A812SES6</accession>
<organism evidence="17 18">
    <name type="scientific">Symbiodinium natans</name>
    <dbReference type="NCBI Taxonomy" id="878477"/>
    <lineage>
        <taxon>Eukaryota</taxon>
        <taxon>Sar</taxon>
        <taxon>Alveolata</taxon>
        <taxon>Dinophyceae</taxon>
        <taxon>Suessiales</taxon>
        <taxon>Symbiodiniaceae</taxon>
        <taxon>Symbiodinium</taxon>
    </lineage>
</organism>
<keyword evidence="12" id="KW-1015">Disulfide bond</keyword>
<dbReference type="Gene3D" id="2.60.120.10">
    <property type="entry name" value="Jelly Rolls"/>
    <property type="match status" value="1"/>
</dbReference>
<name>A0A812SES6_9DINO</name>
<keyword evidence="4" id="KW-0813">Transport</keyword>
<sequence length="1540" mass="170384">MATSDGNVSCEYYHQGGSTPAFLYYHLEPNGSRTEVQPMTAPNGLCYFPEASCGNEDFWCCAVSEPVAHAADRGMQLNTLYCIIAIILTWYLPRLCRSLYHRLRQLIFGKDPDLDEASEEEPTEPTEPTEQPEPSSCVVRVLRIVGALALTAVVATEVYMLIMVANVTQLGLSVPERNSMLAADAFLVPLVEIFQFLEDVVAVKISAAMAVGEIHLVRPILVMGVVGGLICGTAAASIATLICTWSEGLQWILAPYSVHDSYVQCPLVPQGSAAADLARTYLLLQVWTWPVAFATRAIRGFLFGSGDIVVGMVVLGMANGLVTIGGIYMFFVPRPSLERLGWINFASSFASFAILLVMFVVRRDLRKRYNLVLRVQPSDAEAAASRLPEFSVRSLWKDASREGFLAMVLDVAAQMSATIGIYTAGVTLGLGAMYQISSLQAAFPQYGLAWIWGLTYVLRLHGTQLVSQGEYELFRGLFRTAVMYSFLLILAVAASVIPYGEALSFHQAEQACEYASNLACLPHYEHIFGGGGSGGDSLQQSFMRFFVPVLIARCFYQVFKAGMYVCLDWTFMARVGCTCFVVVFVPAILIAVWGLGTPSSILVAMYLPWLAMAGTFMLRTRHNIKKMLKGLSGPWDKGPGASSESESEDFEANAIDAEVTTPAPPGSYDFDLFVLGGGSGGCAAALEASRDKTKKIAVADFVKPSPQGTTWGVGGTCVNVGCIPKKLMHIAATKKEDIHDLASYGFKQKSDGGEVDVTHDWQVMCQGIQGYIKESLNMGMLDGFLANGITYYNKYATLKDRHTIQLDDGQGGVETVTANYIMLAAGGRPNNGGYPGYCNYLLKWRHYKDIAGHPDAEGGEGDGEGEMDFPVPGEREAQHVSAWVQEFSNIIELQLGLLHRIAASGLCGDEVSSCNLGTEIPGALLRAQPQQVPRKSEPGKADLPDLLPTSNLSFSHKGSMGSQPSMAAISEEKVTMERLESDVFGSSASEQLRTLRRSLDESFKKEQVQIFVEGLLNPDWIGKLTWDFLVMFLVLMDAMILPFQLTFKENATGSDEFDVAWLWITTVVFASDIIATFNTACIAPQLPPGTFETSRCQIAKQYLRGWFTIDFGSTIPWAQISEAIFANASSSSLTRLTRVVKLIRLLRLMRMLRLAKLAVIWDKIEAKIGSIFLIQCISLLRVLGVVVAMCHWSACLFWLVGLPTNLFTELMSDEAQAQFLYLLGPHWTTVWRRHDVDSMPWRWLDRSMSETYIFCFYWTLGVMRTMPAEVTPVNLPERVFVLIFMFFALSAFAICISMITQAFFKISERRRAFHEEFAAVRLHLRSSKVNEQVQERVKTYLKYLFNRRRIQAKEANLMNQLPQDIKMQVVQCQVLQQVDKLPAVNNLRRSIRLKVCEIAHTCDIMAWETVVQEGQPAEAAWVLVAGRVQRAVLDVLDEASPATQAYMYPKVVDAETLDSEEVAVSHSTVMALETTEMIKIDKVRFFEILKEHSSDPSQKLGGQHGQKRQLSRASVCMTLSEVDHDRNDQRVAAAAVISAA</sequence>
<dbReference type="Pfam" id="PF07992">
    <property type="entry name" value="Pyr_redox_2"/>
    <property type="match status" value="1"/>
</dbReference>
<dbReference type="PROSITE" id="PS50042">
    <property type="entry name" value="CNMP_BINDING_3"/>
    <property type="match status" value="1"/>
</dbReference>
<dbReference type="SUPFAM" id="SSF81324">
    <property type="entry name" value="Voltage-gated potassium channels"/>
    <property type="match status" value="1"/>
</dbReference>
<evidence type="ECO:0000256" key="2">
    <source>
        <dbReference type="ARBA" id="ARBA00004141"/>
    </source>
</evidence>
<proteinExistence type="inferred from homology"/>
<feature type="transmembrane region" description="Helical" evidence="15">
    <location>
        <begin position="601"/>
        <end position="618"/>
    </location>
</feature>
<gene>
    <name evidence="17" type="primary">SEP1</name>
    <name evidence="17" type="ORF">SNAT2548_LOCUS26963</name>
</gene>
<protein>
    <submittedName>
        <fullName evidence="17">SEP1 protein</fullName>
    </submittedName>
</protein>
<dbReference type="GO" id="GO:0005249">
    <property type="term" value="F:voltage-gated potassium channel activity"/>
    <property type="evidence" value="ECO:0007669"/>
    <property type="project" value="TreeGrafter"/>
</dbReference>
<dbReference type="OrthoDB" id="437561at2759"/>
<keyword evidence="8 15" id="KW-1133">Transmembrane helix</keyword>
<feature type="compositionally biased region" description="Basic and acidic residues" evidence="14">
    <location>
        <begin position="934"/>
        <end position="943"/>
    </location>
</feature>
<dbReference type="Gene3D" id="1.10.287.70">
    <property type="match status" value="1"/>
</dbReference>
<evidence type="ECO:0000256" key="13">
    <source>
        <dbReference type="ARBA" id="ARBA00023284"/>
    </source>
</evidence>
<evidence type="ECO:0000256" key="14">
    <source>
        <dbReference type="SAM" id="MobiDB-lite"/>
    </source>
</evidence>
<dbReference type="InterPro" id="IPR014710">
    <property type="entry name" value="RmlC-like_jellyroll"/>
</dbReference>
<dbReference type="Gene3D" id="1.10.287.630">
    <property type="entry name" value="Helix hairpin bin"/>
    <property type="match status" value="1"/>
</dbReference>
<dbReference type="SUPFAM" id="SSF51905">
    <property type="entry name" value="FAD/NAD(P)-binding domain"/>
    <property type="match status" value="1"/>
</dbReference>
<feature type="transmembrane region" description="Helical" evidence="15">
    <location>
        <begin position="443"/>
        <end position="460"/>
    </location>
</feature>
<keyword evidence="7" id="KW-0274">FAD</keyword>
<keyword evidence="10" id="KW-0406">Ion transport</keyword>
<keyword evidence="5" id="KW-0285">Flavoprotein</keyword>
<dbReference type="InterPro" id="IPR000595">
    <property type="entry name" value="cNMP-bd_dom"/>
</dbReference>
<feature type="transmembrane region" description="Helical" evidence="15">
    <location>
        <begin position="220"/>
        <end position="243"/>
    </location>
</feature>
<evidence type="ECO:0000256" key="7">
    <source>
        <dbReference type="ARBA" id="ARBA00022827"/>
    </source>
</evidence>
<dbReference type="Gene3D" id="3.50.50.60">
    <property type="entry name" value="FAD/NAD(P)-binding domain"/>
    <property type="match status" value="1"/>
</dbReference>
<reference evidence="17" key="1">
    <citation type="submission" date="2021-02" db="EMBL/GenBank/DDBJ databases">
        <authorList>
            <person name="Dougan E. K."/>
            <person name="Rhodes N."/>
            <person name="Thang M."/>
            <person name="Chan C."/>
        </authorList>
    </citation>
    <scope>NUCLEOTIDE SEQUENCE</scope>
</reference>
<keyword evidence="6 15" id="KW-0812">Transmembrane</keyword>
<feature type="compositionally biased region" description="Acidic residues" evidence="14">
    <location>
        <begin position="114"/>
        <end position="124"/>
    </location>
</feature>
<evidence type="ECO:0000313" key="18">
    <source>
        <dbReference type="Proteomes" id="UP000604046"/>
    </source>
</evidence>
<evidence type="ECO:0000256" key="6">
    <source>
        <dbReference type="ARBA" id="ARBA00022692"/>
    </source>
</evidence>
<dbReference type="GO" id="GO:0016668">
    <property type="term" value="F:oxidoreductase activity, acting on a sulfur group of donors, NAD(P) as acceptor"/>
    <property type="evidence" value="ECO:0007669"/>
    <property type="project" value="InterPro"/>
</dbReference>
<evidence type="ECO:0000256" key="3">
    <source>
        <dbReference type="ARBA" id="ARBA00007532"/>
    </source>
</evidence>
<dbReference type="InterPro" id="IPR023753">
    <property type="entry name" value="FAD/NAD-binding_dom"/>
</dbReference>
<feature type="transmembrane region" description="Helical" evidence="15">
    <location>
        <begin position="542"/>
        <end position="559"/>
    </location>
</feature>
<dbReference type="InterPro" id="IPR005821">
    <property type="entry name" value="Ion_trans_dom"/>
</dbReference>
<dbReference type="InterPro" id="IPR018490">
    <property type="entry name" value="cNMP-bd_dom_sf"/>
</dbReference>
<comment type="caution">
    <text evidence="17">The sequence shown here is derived from an EMBL/GenBank/DDBJ whole genome shotgun (WGS) entry which is preliminary data.</text>
</comment>
<feature type="transmembrane region" description="Helical" evidence="15">
    <location>
        <begin position="481"/>
        <end position="500"/>
    </location>
</feature>
<keyword evidence="9" id="KW-0560">Oxidoreductase</keyword>
<dbReference type="InterPro" id="IPR012999">
    <property type="entry name" value="Pyr_OxRdtase_I_AS"/>
</dbReference>
<evidence type="ECO:0000256" key="10">
    <source>
        <dbReference type="ARBA" id="ARBA00023065"/>
    </source>
</evidence>
<comment type="subcellular location">
    <subcellularLocation>
        <location evidence="2">Membrane</location>
        <topology evidence="2">Multi-pass membrane protein</topology>
    </subcellularLocation>
</comment>
<evidence type="ECO:0000256" key="9">
    <source>
        <dbReference type="ARBA" id="ARBA00023002"/>
    </source>
</evidence>
<evidence type="ECO:0000313" key="17">
    <source>
        <dbReference type="EMBL" id="CAE7480192.1"/>
    </source>
</evidence>
<feature type="transmembrane region" description="Helical" evidence="15">
    <location>
        <begin position="141"/>
        <end position="162"/>
    </location>
</feature>
<evidence type="ECO:0000256" key="15">
    <source>
        <dbReference type="SAM" id="Phobius"/>
    </source>
</evidence>
<comment type="cofactor">
    <cofactor evidence="1">
        <name>FAD</name>
        <dbReference type="ChEBI" id="CHEBI:57692"/>
    </cofactor>
</comment>
<dbReference type="InterPro" id="IPR050818">
    <property type="entry name" value="KCNH_animal-type"/>
</dbReference>
<dbReference type="PANTHER" id="PTHR10217">
    <property type="entry name" value="VOLTAGE AND LIGAND GATED POTASSIUM CHANNEL"/>
    <property type="match status" value="1"/>
</dbReference>
<feature type="domain" description="Cyclic nucleotide-binding" evidence="16">
    <location>
        <begin position="1383"/>
        <end position="1489"/>
    </location>
</feature>
<evidence type="ECO:0000256" key="1">
    <source>
        <dbReference type="ARBA" id="ARBA00001974"/>
    </source>
</evidence>
<feature type="transmembrane region" description="Helical" evidence="15">
    <location>
        <begin position="403"/>
        <end position="423"/>
    </location>
</feature>
<evidence type="ECO:0000256" key="4">
    <source>
        <dbReference type="ARBA" id="ARBA00022448"/>
    </source>
</evidence>
<dbReference type="PRINTS" id="PR00411">
    <property type="entry name" value="PNDRDTASEI"/>
</dbReference>
<dbReference type="PROSITE" id="PS00076">
    <property type="entry name" value="PYRIDINE_REDOX_1"/>
    <property type="match status" value="1"/>
</dbReference>
<evidence type="ECO:0000256" key="12">
    <source>
        <dbReference type="ARBA" id="ARBA00023157"/>
    </source>
</evidence>
<evidence type="ECO:0000259" key="16">
    <source>
        <dbReference type="PROSITE" id="PS50042"/>
    </source>
</evidence>
<dbReference type="GO" id="GO:0005886">
    <property type="term" value="C:plasma membrane"/>
    <property type="evidence" value="ECO:0007669"/>
    <property type="project" value="TreeGrafter"/>
</dbReference>
<feature type="region of interest" description="Disordered" evidence="14">
    <location>
        <begin position="928"/>
        <end position="947"/>
    </location>
</feature>
<dbReference type="GO" id="GO:0042391">
    <property type="term" value="P:regulation of membrane potential"/>
    <property type="evidence" value="ECO:0007669"/>
    <property type="project" value="TreeGrafter"/>
</dbReference>
<feature type="transmembrane region" description="Helical" evidence="15">
    <location>
        <begin position="571"/>
        <end position="595"/>
    </location>
</feature>
<feature type="region of interest" description="Disordered" evidence="14">
    <location>
        <begin position="114"/>
        <end position="134"/>
    </location>
</feature>
<dbReference type="EMBL" id="CAJNDS010002449">
    <property type="protein sequence ID" value="CAE7480192.1"/>
    <property type="molecule type" value="Genomic_DNA"/>
</dbReference>
<dbReference type="Pfam" id="PF00520">
    <property type="entry name" value="Ion_trans"/>
    <property type="match status" value="1"/>
</dbReference>